<feature type="active site" description="Proton donor/acceptor" evidence="11">
    <location>
        <position position="133"/>
    </location>
</feature>
<dbReference type="PANTHER" id="PTHR10896">
    <property type="entry name" value="GALACTOSYLGALACTOSYLXYLOSYLPROTEIN 3-BETA-GLUCURONOSYLTRANSFERASE BETA-1,3-GLUCURONYLTRANSFERASE"/>
    <property type="match status" value="1"/>
</dbReference>
<reference evidence="15" key="2">
    <citation type="submission" date="2022-06" db="UniProtKB">
        <authorList>
            <consortium name="EnsemblMetazoa"/>
        </authorList>
    </citation>
    <scope>IDENTIFICATION</scope>
    <source>
        <strain evidence="15">DF5081</strain>
    </source>
</reference>
<dbReference type="Proteomes" id="UP000005237">
    <property type="component" value="Unassembled WGS sequence"/>
</dbReference>
<dbReference type="CDD" id="cd00218">
    <property type="entry name" value="GlcAT-I"/>
    <property type="match status" value="1"/>
</dbReference>
<comment type="pathway">
    <text evidence="14">Protein modification; protein glycosylation.</text>
</comment>
<reference evidence="16" key="1">
    <citation type="submission" date="2010-08" db="EMBL/GenBank/DDBJ databases">
        <authorList>
            <consortium name="Caenorhabditis japonica Sequencing Consortium"/>
            <person name="Wilson R.K."/>
        </authorList>
    </citation>
    <scope>NUCLEOTIDE SEQUENCE [LARGE SCALE GENOMIC DNA]</scope>
    <source>
        <strain evidence="16">DF5081</strain>
    </source>
</reference>
<feature type="site" description="Interaction with galactose moiety of substrate glycoprotein" evidence="13">
    <location>
        <position position="78"/>
    </location>
</feature>
<accession>A0A8R1HI48</accession>
<dbReference type="GO" id="GO:0015018">
    <property type="term" value="F:galactosylgalactosylxylosylprotein 3-beta-glucuronosyltransferase activity"/>
    <property type="evidence" value="ECO:0007669"/>
    <property type="project" value="UniProtKB-UniRule"/>
</dbReference>
<keyword evidence="16" id="KW-1185">Reference proteome</keyword>
<organism evidence="15 16">
    <name type="scientific">Caenorhabditis japonica</name>
    <dbReference type="NCBI Taxonomy" id="281687"/>
    <lineage>
        <taxon>Eukaryota</taxon>
        <taxon>Metazoa</taxon>
        <taxon>Ecdysozoa</taxon>
        <taxon>Nematoda</taxon>
        <taxon>Chromadorea</taxon>
        <taxon>Rhabditida</taxon>
        <taxon>Rhabditina</taxon>
        <taxon>Rhabditomorpha</taxon>
        <taxon>Rhabditoidea</taxon>
        <taxon>Rhabditidae</taxon>
        <taxon>Peloderinae</taxon>
        <taxon>Caenorhabditis</taxon>
    </lineage>
</organism>
<keyword evidence="12 14" id="KW-0479">Metal-binding</keyword>
<keyword evidence="12 14" id="KW-0464">Manganese</keyword>
<evidence type="ECO:0000256" key="6">
    <source>
        <dbReference type="ARBA" id="ARBA00022968"/>
    </source>
</evidence>
<evidence type="ECO:0000256" key="13">
    <source>
        <dbReference type="PIRSR" id="PIRSR605027-4"/>
    </source>
</evidence>
<evidence type="ECO:0000256" key="12">
    <source>
        <dbReference type="PIRSR" id="PIRSR605027-3"/>
    </source>
</evidence>
<protein>
    <recommendedName>
        <fullName evidence="3 14">Galactosylgalactosylxylosylprotein 3-beta-glucuronosyltransferase</fullName>
        <ecNumber evidence="3 14">2.4.1.135</ecNumber>
    </recommendedName>
</protein>
<evidence type="ECO:0000256" key="14">
    <source>
        <dbReference type="RuleBase" id="RU363127"/>
    </source>
</evidence>
<comment type="cofactor">
    <cofactor evidence="12 14">
        <name>Mn(2+)</name>
        <dbReference type="ChEBI" id="CHEBI:29035"/>
    </cofactor>
</comment>
<dbReference type="EC" id="2.4.1.135" evidence="3 14"/>
<keyword evidence="5" id="KW-0812">Transmembrane</keyword>
<feature type="binding site" evidence="12">
    <location>
        <position position="47"/>
    </location>
    <ligand>
        <name>Mn(2+)</name>
        <dbReference type="ChEBI" id="CHEBI:29035"/>
    </ligand>
</feature>
<dbReference type="GO" id="GO:0005975">
    <property type="term" value="P:carbohydrate metabolic process"/>
    <property type="evidence" value="ECO:0007669"/>
    <property type="project" value="TreeGrafter"/>
</dbReference>
<keyword evidence="4 14" id="KW-0808">Transferase</keyword>
<evidence type="ECO:0000256" key="2">
    <source>
        <dbReference type="ARBA" id="ARBA00007706"/>
    </source>
</evidence>
<dbReference type="PANTHER" id="PTHR10896:SF65">
    <property type="entry name" value="GALACTOSYLGALACTOSYLXYLOSYLPROTEIN 3-BETA-GLUCURONOSYLTRANSFERASE 3"/>
    <property type="match status" value="1"/>
</dbReference>
<evidence type="ECO:0000256" key="11">
    <source>
        <dbReference type="PIRSR" id="PIRSR605027-1"/>
    </source>
</evidence>
<evidence type="ECO:0000313" key="16">
    <source>
        <dbReference type="Proteomes" id="UP000005237"/>
    </source>
</evidence>
<evidence type="ECO:0000256" key="4">
    <source>
        <dbReference type="ARBA" id="ARBA00022679"/>
    </source>
</evidence>
<comment type="catalytic activity">
    <reaction evidence="10 14">
        <text>3-O-(beta-D-galactosyl-(1-&gt;3)-beta-D-galactosyl-(1-&gt;4)-beta-D-xylosyl)-L-seryl-[protein] + UDP-alpha-D-glucuronate = 3-O-(beta-D-GlcA-(1-&gt;3)-beta-D-Gal-(1-&gt;3)-beta-D-Gal-(1-&gt;4)-beta-D-Xyl)-L-seryl-[protein] + UDP + H(+)</text>
        <dbReference type="Rhea" id="RHEA:24168"/>
        <dbReference type="Rhea" id="RHEA-COMP:12571"/>
        <dbReference type="Rhea" id="RHEA-COMP:12573"/>
        <dbReference type="ChEBI" id="CHEBI:15378"/>
        <dbReference type="ChEBI" id="CHEBI:58052"/>
        <dbReference type="ChEBI" id="CHEBI:58223"/>
        <dbReference type="ChEBI" id="CHEBI:132090"/>
        <dbReference type="ChEBI" id="CHEBI:132093"/>
        <dbReference type="EC" id="2.4.1.135"/>
    </reaction>
</comment>
<keyword evidence="6 14" id="KW-0735">Signal-anchor</keyword>
<dbReference type="EnsemblMetazoa" id="CJA02342.1">
    <property type="protein sequence ID" value="CJA02342.1"/>
    <property type="gene ID" value="WBGene00121546"/>
</dbReference>
<evidence type="ECO:0000256" key="7">
    <source>
        <dbReference type="ARBA" id="ARBA00022989"/>
    </source>
</evidence>
<sequence length="196" mass="22223">MRQGAFAYTDPNWTLPRGVDQRNAALLWLRNQLSTATRGVVYFGDDDNTYDLRVFGEMRKVNNAGVWPVGIVGGLFVETPILGENGSIIDFNAVWKRERPFPIDMAAFAVNLTLINNHPEALFSFDVPRGYQESTFLEKLGIHRFNMEPLAEMCTKVFVWHTRTEKSKLSRKLVEKLEKRAGFDELEAEALGVIGV</sequence>
<evidence type="ECO:0000256" key="8">
    <source>
        <dbReference type="ARBA" id="ARBA00023136"/>
    </source>
</evidence>
<evidence type="ECO:0000256" key="10">
    <source>
        <dbReference type="ARBA" id="ARBA00047979"/>
    </source>
</evidence>
<dbReference type="InterPro" id="IPR029044">
    <property type="entry name" value="Nucleotide-diphossugar_trans"/>
</dbReference>
<keyword evidence="9" id="KW-0325">Glycoprotein</keyword>
<dbReference type="Pfam" id="PF03360">
    <property type="entry name" value="Glyco_transf_43"/>
    <property type="match status" value="1"/>
</dbReference>
<proteinExistence type="inferred from homology"/>
<evidence type="ECO:0000256" key="1">
    <source>
        <dbReference type="ARBA" id="ARBA00004606"/>
    </source>
</evidence>
<dbReference type="Gene3D" id="3.90.550.10">
    <property type="entry name" value="Spore Coat Polysaccharide Biosynthesis Protein SpsA, Chain A"/>
    <property type="match status" value="1"/>
</dbReference>
<keyword evidence="8" id="KW-0472">Membrane</keyword>
<evidence type="ECO:0000313" key="15">
    <source>
        <dbReference type="EnsemblMetazoa" id="CJA02342.1"/>
    </source>
</evidence>
<comment type="similarity">
    <text evidence="2 14">Belongs to the glycosyltransferase 43 family.</text>
</comment>
<dbReference type="InterPro" id="IPR005027">
    <property type="entry name" value="Glyco_trans_43"/>
</dbReference>
<dbReference type="SUPFAM" id="SSF53448">
    <property type="entry name" value="Nucleotide-diphospho-sugar transferases"/>
    <property type="match status" value="1"/>
</dbReference>
<keyword evidence="7" id="KW-1133">Transmembrane helix</keyword>
<dbReference type="GO" id="GO:0050650">
    <property type="term" value="P:chondroitin sulfate proteoglycan biosynthetic process"/>
    <property type="evidence" value="ECO:0007669"/>
    <property type="project" value="TreeGrafter"/>
</dbReference>
<evidence type="ECO:0000256" key="9">
    <source>
        <dbReference type="ARBA" id="ARBA00023180"/>
    </source>
</evidence>
<dbReference type="GO" id="GO:0000139">
    <property type="term" value="C:Golgi membrane"/>
    <property type="evidence" value="ECO:0007669"/>
    <property type="project" value="UniProtKB-SubCell"/>
</dbReference>
<evidence type="ECO:0000256" key="5">
    <source>
        <dbReference type="ARBA" id="ARBA00022692"/>
    </source>
</evidence>
<evidence type="ECO:0000256" key="3">
    <source>
        <dbReference type="ARBA" id="ARBA00012641"/>
    </source>
</evidence>
<dbReference type="AlphaFoldDB" id="A0A8R1HI48"/>
<comment type="subcellular location">
    <subcellularLocation>
        <location evidence="14">Golgi apparatus membrane</location>
        <topology evidence="14">Single-pass type II membrane protein</topology>
    </subcellularLocation>
    <subcellularLocation>
        <location evidence="1">Membrane</location>
        <topology evidence="1">Single-pass type II membrane protein</topology>
    </subcellularLocation>
</comment>
<name>A0A8R1HI48_CAEJA</name>
<dbReference type="GO" id="GO:0046872">
    <property type="term" value="F:metal ion binding"/>
    <property type="evidence" value="ECO:0007669"/>
    <property type="project" value="UniProtKB-KW"/>
</dbReference>
<keyword evidence="14" id="KW-0333">Golgi apparatus</keyword>